<dbReference type="AlphaFoldDB" id="A0AAW0EHL8"/>
<dbReference type="Gene3D" id="3.30.559.30">
    <property type="entry name" value="Nonribosomal peptide synthetase, condensation domain"/>
    <property type="match status" value="1"/>
</dbReference>
<evidence type="ECO:0000313" key="3">
    <source>
        <dbReference type="Proteomes" id="UP001362999"/>
    </source>
</evidence>
<evidence type="ECO:0000256" key="1">
    <source>
        <dbReference type="SAM" id="MobiDB-lite"/>
    </source>
</evidence>
<organism evidence="2 3">
    <name type="scientific">Favolaschia claudopus</name>
    <dbReference type="NCBI Taxonomy" id="2862362"/>
    <lineage>
        <taxon>Eukaryota</taxon>
        <taxon>Fungi</taxon>
        <taxon>Dikarya</taxon>
        <taxon>Basidiomycota</taxon>
        <taxon>Agaricomycotina</taxon>
        <taxon>Agaricomycetes</taxon>
        <taxon>Agaricomycetidae</taxon>
        <taxon>Agaricales</taxon>
        <taxon>Marasmiineae</taxon>
        <taxon>Mycenaceae</taxon>
        <taxon>Favolaschia</taxon>
    </lineage>
</organism>
<proteinExistence type="predicted"/>
<dbReference type="PANTHER" id="PTHR28037">
    <property type="entry name" value="ALCOHOL O-ACETYLTRANSFERASE 1-RELATED"/>
    <property type="match status" value="1"/>
</dbReference>
<feature type="region of interest" description="Disordered" evidence="1">
    <location>
        <begin position="408"/>
        <end position="431"/>
    </location>
</feature>
<sequence>MERVNSYSSDDSDDTLVDSSRRRLERQLGQTEASYFLPSRESGVNDMYLHLGFQAPPAIMKRSRVCLVWAILRLKHPLLASKVKMYDYEDIRFVYLVPESVSEVLDFADACLEYRSQSKDVMIDQYLNGPRTLSNEHLSHLVVSQPSEDDTADSTCDVQNYDLLLCATHFLGDGMALHNFANDFFALLASDRVDEDLELLLTEEWYSKCGAEKKLGNSFELPRSLEERFPPMADGKFRRAARRVDFENSQSKLIGGHHFPRRSGNRRRTVVPTVSFDSERTKSMLKKCKTHSVSISAALFSIMNVAWAKTCDSHWELPIMMYSALNLRPVLTAGPSFNDSYWYLAIGYFNVVLPSFIPQSKEDMEKVFWHRARSAKDQSTAAARSPMLVPRSFEMACKRGKQARAWAREDDEKERGTWKAPQPAPVSTTNANKPPSVALIGLSLLGNLDGIYKHSTFSKIQLHTLTTGSRQRAGGMLLFGYTFAGKLWISLGYDEESFDDRVQHFWENVLLAVDTFLG</sequence>
<evidence type="ECO:0000313" key="2">
    <source>
        <dbReference type="EMBL" id="KAK7064108.1"/>
    </source>
</evidence>
<gene>
    <name evidence="2" type="ORF">R3P38DRAFT_3382773</name>
</gene>
<dbReference type="InterPro" id="IPR023213">
    <property type="entry name" value="CAT-like_dom_sf"/>
</dbReference>
<keyword evidence="3" id="KW-1185">Reference proteome</keyword>
<reference evidence="2 3" key="1">
    <citation type="journal article" date="2024" name="J Genomics">
        <title>Draft genome sequencing and assembly of Favolaschia claudopus CIRM-BRFM 2984 isolated from oak limbs.</title>
        <authorList>
            <person name="Navarro D."/>
            <person name="Drula E."/>
            <person name="Chaduli D."/>
            <person name="Cazenave R."/>
            <person name="Ahrendt S."/>
            <person name="Wang J."/>
            <person name="Lipzen A."/>
            <person name="Daum C."/>
            <person name="Barry K."/>
            <person name="Grigoriev I.V."/>
            <person name="Favel A."/>
            <person name="Rosso M.N."/>
            <person name="Martin F."/>
        </authorList>
    </citation>
    <scope>NUCLEOTIDE SEQUENCE [LARGE SCALE GENOMIC DNA]</scope>
    <source>
        <strain evidence="2 3">CIRM-BRFM 2984</strain>
    </source>
</reference>
<dbReference type="EMBL" id="JAWWNJ010000001">
    <property type="protein sequence ID" value="KAK7064108.1"/>
    <property type="molecule type" value="Genomic_DNA"/>
</dbReference>
<dbReference type="Gene3D" id="3.30.559.10">
    <property type="entry name" value="Chloramphenicol acetyltransferase-like domain"/>
    <property type="match status" value="1"/>
</dbReference>
<dbReference type="InterPro" id="IPR052058">
    <property type="entry name" value="Alcohol_O-acetyltransferase"/>
</dbReference>
<protein>
    <submittedName>
        <fullName evidence="2">15-O-acetyltransferase Tri3</fullName>
    </submittedName>
</protein>
<name>A0AAW0EHL8_9AGAR</name>
<dbReference type="Proteomes" id="UP001362999">
    <property type="component" value="Unassembled WGS sequence"/>
</dbReference>
<comment type="caution">
    <text evidence="2">The sequence shown here is derived from an EMBL/GenBank/DDBJ whole genome shotgun (WGS) entry which is preliminary data.</text>
</comment>
<dbReference type="PANTHER" id="PTHR28037:SF1">
    <property type="entry name" value="ALCOHOL O-ACETYLTRANSFERASE 1-RELATED"/>
    <property type="match status" value="1"/>
</dbReference>
<accession>A0AAW0EHL8</accession>
<feature type="compositionally biased region" description="Basic and acidic residues" evidence="1">
    <location>
        <begin position="408"/>
        <end position="417"/>
    </location>
</feature>